<accession>A0A8S0RQX7</accession>
<dbReference type="EMBL" id="CACTIH010003696">
    <property type="protein sequence ID" value="CAA2982446.1"/>
    <property type="molecule type" value="Genomic_DNA"/>
</dbReference>
<evidence type="ECO:0000313" key="1">
    <source>
        <dbReference type="EMBL" id="CAA2982446.1"/>
    </source>
</evidence>
<evidence type="ECO:0000313" key="2">
    <source>
        <dbReference type="Proteomes" id="UP000594638"/>
    </source>
</evidence>
<reference evidence="1 2" key="1">
    <citation type="submission" date="2019-12" db="EMBL/GenBank/DDBJ databases">
        <authorList>
            <person name="Alioto T."/>
            <person name="Alioto T."/>
            <person name="Gomez Garrido J."/>
        </authorList>
    </citation>
    <scope>NUCLEOTIDE SEQUENCE [LARGE SCALE GENOMIC DNA]</scope>
</reference>
<name>A0A8S0RQX7_OLEEU</name>
<gene>
    <name evidence="1" type="ORF">OLEA9_A115585</name>
</gene>
<organism evidence="1 2">
    <name type="scientific">Olea europaea subsp. europaea</name>
    <dbReference type="NCBI Taxonomy" id="158383"/>
    <lineage>
        <taxon>Eukaryota</taxon>
        <taxon>Viridiplantae</taxon>
        <taxon>Streptophyta</taxon>
        <taxon>Embryophyta</taxon>
        <taxon>Tracheophyta</taxon>
        <taxon>Spermatophyta</taxon>
        <taxon>Magnoliopsida</taxon>
        <taxon>eudicotyledons</taxon>
        <taxon>Gunneridae</taxon>
        <taxon>Pentapetalae</taxon>
        <taxon>asterids</taxon>
        <taxon>lamiids</taxon>
        <taxon>Lamiales</taxon>
        <taxon>Oleaceae</taxon>
        <taxon>Oleeae</taxon>
        <taxon>Olea</taxon>
    </lineage>
</organism>
<dbReference type="AlphaFoldDB" id="A0A8S0RQX7"/>
<sequence length="168" mass="18975">MENGMSCKGPGHSPHFVSGLNRGLLHQFGPCFEFYNSTEGSTKWDPVGWKILDALKQVIGRPILNQRTNAAPLISVLDVVLELSLTKYLTRLDPKLTNLSNGKGCFSFWCNRECYWCENSSRWGCKDGESSLIVTAAAENFPINVHPIQSFTKPSEDIYLDHIPRRHY</sequence>
<proteinExistence type="predicted"/>
<dbReference type="Gramene" id="OE9A115585T1">
    <property type="protein sequence ID" value="OE9A115585C1"/>
    <property type="gene ID" value="OE9A115585"/>
</dbReference>
<dbReference type="Proteomes" id="UP000594638">
    <property type="component" value="Unassembled WGS sequence"/>
</dbReference>
<protein>
    <submittedName>
        <fullName evidence="1">Uncharacterized protein</fullName>
    </submittedName>
</protein>
<keyword evidence="2" id="KW-1185">Reference proteome</keyword>
<comment type="caution">
    <text evidence="1">The sequence shown here is derived from an EMBL/GenBank/DDBJ whole genome shotgun (WGS) entry which is preliminary data.</text>
</comment>